<reference evidence="3 4" key="1">
    <citation type="journal article" date="2011" name="J. Biotechnol.">
        <title>The complete genome sequence of the dominant Sinorhizobium meliloti field isolate SM11 extends the S. meliloti pan-genome.</title>
        <authorList>
            <person name="Schneiker-Bekel S."/>
            <person name="Wibberg D."/>
            <person name="Bekel T."/>
            <person name="Blom J."/>
            <person name="Linke B."/>
            <person name="Neuweger H."/>
            <person name="Stiens M."/>
            <person name="Vorholter F.J."/>
            <person name="Weidner S."/>
            <person name="Goesmann A."/>
            <person name="Puhler A."/>
            <person name="Schluter A."/>
        </authorList>
    </citation>
    <scope>NUCLEOTIDE SEQUENCE [LARGE SCALE GENOMIC DNA]</scope>
    <source>
        <strain evidence="3 4">SM11</strain>
    </source>
</reference>
<dbReference type="PANTHER" id="PTHR43364:SF4">
    <property type="entry name" value="NAD(P)-LINKED OXIDOREDUCTASE SUPERFAMILY PROTEIN"/>
    <property type="match status" value="1"/>
</dbReference>
<dbReference type="Gene3D" id="3.20.20.100">
    <property type="entry name" value="NADP-dependent oxidoreductase domain"/>
    <property type="match status" value="1"/>
</dbReference>
<dbReference type="HOGENOM" id="CLU_023205_2_0_5"/>
<dbReference type="Pfam" id="PF00248">
    <property type="entry name" value="Aldo_ket_red"/>
    <property type="match status" value="1"/>
</dbReference>
<dbReference type="SUPFAM" id="SSF51430">
    <property type="entry name" value="NAD(P)-linked oxidoreductase"/>
    <property type="match status" value="1"/>
</dbReference>
<evidence type="ECO:0000259" key="2">
    <source>
        <dbReference type="Pfam" id="PF00248"/>
    </source>
</evidence>
<dbReference type="InterPro" id="IPR050523">
    <property type="entry name" value="AKR_Detox_Biosynth"/>
</dbReference>
<dbReference type="CDD" id="cd19094">
    <property type="entry name" value="AKR_Tas-like"/>
    <property type="match status" value="1"/>
</dbReference>
<dbReference type="AlphaFoldDB" id="F7X501"/>
<dbReference type="Proteomes" id="UP000009045">
    <property type="component" value="Chromosome"/>
</dbReference>
<keyword evidence="1" id="KW-0560">Oxidoreductase</keyword>
<sequence>MARTRSTRNVMRYNKLGRTGIKVSSICLGTMTWGSQNTPAEAHEQLDYAFDRGVNFIDTAELYPTTPLSAETYGNTERIIGDWLAARGRRDDVVVATKVAGSGRAYIRNGGPVTPEGIGEAVDASLARLRTDYIDLYQLHWPNRGHYHFRNAWSYDPSHQNKEEVAADLKAILDKLGELVKAGKIRAVGLSNDTAWGAMKMIDLANRYGFPRVATIQNEYNLLYRSYDLDLAEVSHHEDIGLLAYSPLAAGLLSGKYLDGARPAGSRLSINGDLGGRYTPHQEPAVAAYAALAREHGLDPAQMAIAFCLTRPFMASAIIGATSIEQLKNDLGAADVTLSQDVMNGIRRLHRLYPAPI</sequence>
<feature type="domain" description="NADP-dependent oxidoreductase" evidence="2">
    <location>
        <begin position="26"/>
        <end position="349"/>
    </location>
</feature>
<dbReference type="PATRIC" id="fig|707241.3.peg.2636"/>
<organism evidence="3 4">
    <name type="scientific">Sinorhizobium meliloti (strain SM11)</name>
    <dbReference type="NCBI Taxonomy" id="707241"/>
    <lineage>
        <taxon>Bacteria</taxon>
        <taxon>Pseudomonadati</taxon>
        <taxon>Pseudomonadota</taxon>
        <taxon>Alphaproteobacteria</taxon>
        <taxon>Hyphomicrobiales</taxon>
        <taxon>Rhizobiaceae</taxon>
        <taxon>Sinorhizobium/Ensifer group</taxon>
        <taxon>Sinorhizobium</taxon>
    </lineage>
</organism>
<protein>
    <submittedName>
        <fullName evidence="3">Probabable oxidoreductase</fullName>
    </submittedName>
</protein>
<gene>
    <name evidence="3" type="ordered locus">SM11_chr2524</name>
</gene>
<evidence type="ECO:0000313" key="3">
    <source>
        <dbReference type="EMBL" id="AEH79777.1"/>
    </source>
</evidence>
<dbReference type="InterPro" id="IPR023210">
    <property type="entry name" value="NADP_OxRdtase_dom"/>
</dbReference>
<dbReference type="InterPro" id="IPR036812">
    <property type="entry name" value="NAD(P)_OxRdtase_dom_sf"/>
</dbReference>
<dbReference type="GO" id="GO:0016491">
    <property type="term" value="F:oxidoreductase activity"/>
    <property type="evidence" value="ECO:0007669"/>
    <property type="project" value="UniProtKB-KW"/>
</dbReference>
<dbReference type="EMBL" id="CP001830">
    <property type="protein sequence ID" value="AEH79777.1"/>
    <property type="molecule type" value="Genomic_DNA"/>
</dbReference>
<dbReference type="KEGG" id="smx:SM11_chr2524"/>
<evidence type="ECO:0000256" key="1">
    <source>
        <dbReference type="ARBA" id="ARBA00023002"/>
    </source>
</evidence>
<evidence type="ECO:0000313" key="4">
    <source>
        <dbReference type="Proteomes" id="UP000009045"/>
    </source>
</evidence>
<name>F7X501_SINMM</name>
<proteinExistence type="predicted"/>
<dbReference type="PANTHER" id="PTHR43364">
    <property type="entry name" value="NADH-SPECIFIC METHYLGLYOXAL REDUCTASE-RELATED"/>
    <property type="match status" value="1"/>
</dbReference>
<accession>F7X501</accession>